<accession>A0A517P9M8</accession>
<dbReference type="InterPro" id="IPR017850">
    <property type="entry name" value="Alkaline_phosphatase_core_sf"/>
</dbReference>
<evidence type="ECO:0000313" key="8">
    <source>
        <dbReference type="Proteomes" id="UP000318741"/>
    </source>
</evidence>
<dbReference type="KEGG" id="acaf:CA12_21810"/>
<dbReference type="Proteomes" id="UP000318741">
    <property type="component" value="Chromosome"/>
</dbReference>
<organism evidence="7 8">
    <name type="scientific">Alienimonas californiensis</name>
    <dbReference type="NCBI Taxonomy" id="2527989"/>
    <lineage>
        <taxon>Bacteria</taxon>
        <taxon>Pseudomonadati</taxon>
        <taxon>Planctomycetota</taxon>
        <taxon>Planctomycetia</taxon>
        <taxon>Planctomycetales</taxon>
        <taxon>Planctomycetaceae</taxon>
        <taxon>Alienimonas</taxon>
    </lineage>
</organism>
<dbReference type="PROSITE" id="PS00523">
    <property type="entry name" value="SULFATASE_1"/>
    <property type="match status" value="1"/>
</dbReference>
<dbReference type="Gene3D" id="3.30.1120.10">
    <property type="match status" value="1"/>
</dbReference>
<dbReference type="EMBL" id="CP036265">
    <property type="protein sequence ID" value="QDT16083.1"/>
    <property type="molecule type" value="Genomic_DNA"/>
</dbReference>
<dbReference type="PANTHER" id="PTHR42693">
    <property type="entry name" value="ARYLSULFATASE FAMILY MEMBER"/>
    <property type="match status" value="1"/>
</dbReference>
<proteinExistence type="inferred from homology"/>
<evidence type="ECO:0000259" key="6">
    <source>
        <dbReference type="Pfam" id="PF00884"/>
    </source>
</evidence>
<evidence type="ECO:0000256" key="5">
    <source>
        <dbReference type="SAM" id="MobiDB-lite"/>
    </source>
</evidence>
<name>A0A517P9M8_9PLAN</name>
<keyword evidence="2" id="KW-0479">Metal-binding</keyword>
<evidence type="ECO:0000256" key="2">
    <source>
        <dbReference type="ARBA" id="ARBA00022723"/>
    </source>
</evidence>
<keyword evidence="8" id="KW-1185">Reference proteome</keyword>
<dbReference type="Gene3D" id="3.40.720.10">
    <property type="entry name" value="Alkaline Phosphatase, subunit A"/>
    <property type="match status" value="1"/>
</dbReference>
<comment type="similarity">
    <text evidence="1">Belongs to the sulfatase family.</text>
</comment>
<dbReference type="InterPro" id="IPR024607">
    <property type="entry name" value="Sulfatase_CS"/>
</dbReference>
<dbReference type="GO" id="GO:0004065">
    <property type="term" value="F:arylsulfatase activity"/>
    <property type="evidence" value="ECO:0007669"/>
    <property type="project" value="UniProtKB-EC"/>
</dbReference>
<reference evidence="7 8" key="1">
    <citation type="submission" date="2019-02" db="EMBL/GenBank/DDBJ databases">
        <title>Deep-cultivation of Planctomycetes and their phenomic and genomic characterization uncovers novel biology.</title>
        <authorList>
            <person name="Wiegand S."/>
            <person name="Jogler M."/>
            <person name="Boedeker C."/>
            <person name="Pinto D."/>
            <person name="Vollmers J."/>
            <person name="Rivas-Marin E."/>
            <person name="Kohn T."/>
            <person name="Peeters S.H."/>
            <person name="Heuer A."/>
            <person name="Rast P."/>
            <person name="Oberbeckmann S."/>
            <person name="Bunk B."/>
            <person name="Jeske O."/>
            <person name="Meyerdierks A."/>
            <person name="Storesund J.E."/>
            <person name="Kallscheuer N."/>
            <person name="Luecker S."/>
            <person name="Lage O.M."/>
            <person name="Pohl T."/>
            <person name="Merkel B.J."/>
            <person name="Hornburger P."/>
            <person name="Mueller R.-W."/>
            <person name="Bruemmer F."/>
            <person name="Labrenz M."/>
            <person name="Spormann A.M."/>
            <person name="Op den Camp H."/>
            <person name="Overmann J."/>
            <person name="Amann R."/>
            <person name="Jetten M.S.M."/>
            <person name="Mascher T."/>
            <person name="Medema M.H."/>
            <person name="Devos D.P."/>
            <person name="Kaster A.-K."/>
            <person name="Ovreas L."/>
            <person name="Rohde M."/>
            <person name="Galperin M.Y."/>
            <person name="Jogler C."/>
        </authorList>
    </citation>
    <scope>NUCLEOTIDE SEQUENCE [LARGE SCALE GENOMIC DNA]</scope>
    <source>
        <strain evidence="7 8">CA12</strain>
    </source>
</reference>
<dbReference type="InterPro" id="IPR000917">
    <property type="entry name" value="Sulfatase_N"/>
</dbReference>
<protein>
    <submittedName>
        <fullName evidence="7">Arylsulfatase</fullName>
        <ecNumber evidence="7">3.1.6.1</ecNumber>
    </submittedName>
</protein>
<dbReference type="EC" id="3.1.6.1" evidence="7"/>
<dbReference type="AlphaFoldDB" id="A0A517P9M8"/>
<dbReference type="PANTHER" id="PTHR42693:SF53">
    <property type="entry name" value="ENDO-4-O-SULFATASE"/>
    <property type="match status" value="1"/>
</dbReference>
<feature type="compositionally biased region" description="Polar residues" evidence="5">
    <location>
        <begin position="281"/>
        <end position="291"/>
    </location>
</feature>
<evidence type="ECO:0000256" key="4">
    <source>
        <dbReference type="ARBA" id="ARBA00022837"/>
    </source>
</evidence>
<feature type="region of interest" description="Disordered" evidence="5">
    <location>
        <begin position="281"/>
        <end position="317"/>
    </location>
</feature>
<keyword evidence="4" id="KW-0106">Calcium</keyword>
<feature type="domain" description="Sulfatase N-terminal" evidence="6">
    <location>
        <begin position="51"/>
        <end position="364"/>
    </location>
</feature>
<gene>
    <name evidence="7" type="primary">atsA_22</name>
    <name evidence="7" type="ORF">CA12_21810</name>
</gene>
<dbReference type="GO" id="GO:0046872">
    <property type="term" value="F:metal ion binding"/>
    <property type="evidence" value="ECO:0007669"/>
    <property type="project" value="UniProtKB-KW"/>
</dbReference>
<evidence type="ECO:0000256" key="3">
    <source>
        <dbReference type="ARBA" id="ARBA00022801"/>
    </source>
</evidence>
<dbReference type="SUPFAM" id="SSF53649">
    <property type="entry name" value="Alkaline phosphatase-like"/>
    <property type="match status" value="1"/>
</dbReference>
<evidence type="ECO:0000313" key="7">
    <source>
        <dbReference type="EMBL" id="QDT16083.1"/>
    </source>
</evidence>
<dbReference type="Pfam" id="PF00884">
    <property type="entry name" value="Sulfatase"/>
    <property type="match status" value="1"/>
</dbReference>
<evidence type="ECO:0000256" key="1">
    <source>
        <dbReference type="ARBA" id="ARBA00008779"/>
    </source>
</evidence>
<keyword evidence="3 7" id="KW-0378">Hydrolase</keyword>
<dbReference type="InterPro" id="IPR050738">
    <property type="entry name" value="Sulfatase"/>
</dbReference>
<sequence>MTQERGVGVESLDDAHRQPVVTQHRFASLSTCVLIAFGGLLAGRTDAAERPNIVFIFADDWGWGDLGCHGHPYLETPNLDRLASEGTDFYQFTVASGVCSPSRAAVVTGQFPARHSIHGHFATVASHRQRGMPDWLDPKATLLPKLLKDAGYATAHFGKWHLTNTMVEDAPLPTEYGFDVYGAFNCSGPQMPVFEDVGRSIEFVEKSHAEGKPFFLNLWIHEPHTPHYPKPEYLQQFSHLEDERDRIYAAVLAHADARVGRLLETLDRLELTDDTLVIFSSDNGPENSSGRRLTDDRSTGPGIGSFASVGTTGGHRGRKRSLLQGGIGVPFIARWPGRIAAGKTDDTTPLTAVDLLPTFCALGGAELPEGYEPDGVDQSGALLGKPYATREKPIFWQWSSASARGENWPALAVREGRWKLLLGKDAQQVELFRFPDDRLEEHNMQEERPGKVERLKTLLESWTSTLPREPNEDCFSAERGR</sequence>